<dbReference type="GO" id="GO:0043565">
    <property type="term" value="F:sequence-specific DNA binding"/>
    <property type="evidence" value="ECO:0007669"/>
    <property type="project" value="TreeGrafter"/>
</dbReference>
<dbReference type="InterPro" id="IPR036388">
    <property type="entry name" value="WH-like_DNA-bd_sf"/>
</dbReference>
<dbReference type="OrthoDB" id="9815676at2"/>
<dbReference type="FunFam" id="1.10.10.10:FF:000001">
    <property type="entry name" value="LysR family transcriptional regulator"/>
    <property type="match status" value="1"/>
</dbReference>
<evidence type="ECO:0000256" key="1">
    <source>
        <dbReference type="ARBA" id="ARBA00009437"/>
    </source>
</evidence>
<keyword evidence="4" id="KW-0804">Transcription</keyword>
<evidence type="ECO:0000313" key="9">
    <source>
        <dbReference type="Proteomes" id="UP000195814"/>
    </source>
</evidence>
<evidence type="ECO:0000259" key="5">
    <source>
        <dbReference type="PROSITE" id="PS50931"/>
    </source>
</evidence>
<name>A0A1Y0L9B7_TATCI</name>
<evidence type="ECO:0000313" key="8">
    <source>
        <dbReference type="Proteomes" id="UP000195729"/>
    </source>
</evidence>
<dbReference type="InterPro" id="IPR058163">
    <property type="entry name" value="LysR-type_TF_proteobact-type"/>
</dbReference>
<dbReference type="Pfam" id="PF00126">
    <property type="entry name" value="HTH_1"/>
    <property type="match status" value="1"/>
</dbReference>
<evidence type="ECO:0000313" key="7">
    <source>
        <dbReference type="EMBL" id="ARU98289.1"/>
    </source>
</evidence>
<dbReference type="Proteomes" id="UP000195729">
    <property type="component" value="Chromosome"/>
</dbReference>
<dbReference type="PANTHER" id="PTHR30537:SF5">
    <property type="entry name" value="HTH-TYPE TRANSCRIPTIONAL ACTIVATOR TTDR-RELATED"/>
    <property type="match status" value="1"/>
</dbReference>
<dbReference type="PANTHER" id="PTHR30537">
    <property type="entry name" value="HTH-TYPE TRANSCRIPTIONAL REGULATOR"/>
    <property type="match status" value="1"/>
</dbReference>
<dbReference type="Proteomes" id="UP000195814">
    <property type="component" value="Chromosome"/>
</dbReference>
<dbReference type="PROSITE" id="PS50931">
    <property type="entry name" value="HTH_LYSR"/>
    <property type="match status" value="1"/>
</dbReference>
<organism evidence="6 9">
    <name type="scientific">Tatumella citrea</name>
    <name type="common">Pantoea citrea</name>
    <dbReference type="NCBI Taxonomy" id="53336"/>
    <lineage>
        <taxon>Bacteria</taxon>
        <taxon>Pseudomonadati</taxon>
        <taxon>Pseudomonadota</taxon>
        <taxon>Gammaproteobacteria</taxon>
        <taxon>Enterobacterales</taxon>
        <taxon>Erwiniaceae</taxon>
        <taxon>Tatumella</taxon>
    </lineage>
</organism>
<dbReference type="GO" id="GO:0006351">
    <property type="term" value="P:DNA-templated transcription"/>
    <property type="evidence" value="ECO:0007669"/>
    <property type="project" value="TreeGrafter"/>
</dbReference>
<proteinExistence type="inferred from homology"/>
<dbReference type="InterPro" id="IPR036390">
    <property type="entry name" value="WH_DNA-bd_sf"/>
</dbReference>
<comment type="similarity">
    <text evidence="1">Belongs to the LysR transcriptional regulatory family.</text>
</comment>
<evidence type="ECO:0000313" key="6">
    <source>
        <dbReference type="EMBL" id="ARU94249.1"/>
    </source>
</evidence>
<sequence>MNKLESMAVFIRVAEKGSFAAVAEEAGISATMVGLHIKALEKLLGVRLLHRTTRRQSLTEFGLSYYQRCCDILSRVEEAELLAGELQATPRGRLRVASPVTFGAHVLSPLCADFLTQYPQVNIELVLSDVIPDMAEQAIDIAIRIGETDNINAFFARSLAPYRSVICASASYLRQYGVPQRPEDLSIHRCLGFAHPQASKCWTLQSDGKPLRIPVSLCMAVNNGEALRAAALKGLGIIMQPEILLAEDIQQQRLIPLLDAFLPPAKPVQVVSFADRQPLPAHRRFIEMLTTQLGEQLSVIR</sequence>
<dbReference type="InterPro" id="IPR000847">
    <property type="entry name" value="LysR_HTH_N"/>
</dbReference>
<keyword evidence="3" id="KW-0238">DNA-binding</keyword>
<evidence type="ECO:0000256" key="2">
    <source>
        <dbReference type="ARBA" id="ARBA00023015"/>
    </source>
</evidence>
<dbReference type="KEGG" id="tci:A7K98_10990"/>
<dbReference type="InterPro" id="IPR005119">
    <property type="entry name" value="LysR_subst-bd"/>
</dbReference>
<keyword evidence="2" id="KW-0805">Transcription regulation</keyword>
<dbReference type="EMBL" id="CP015581">
    <property type="protein sequence ID" value="ARU98289.1"/>
    <property type="molecule type" value="Genomic_DNA"/>
</dbReference>
<accession>A0A1Y0L9B7</accession>
<dbReference type="Gene3D" id="3.40.190.290">
    <property type="match status" value="1"/>
</dbReference>
<dbReference type="Pfam" id="PF03466">
    <property type="entry name" value="LysR_substrate"/>
    <property type="match status" value="1"/>
</dbReference>
<dbReference type="SUPFAM" id="SSF46785">
    <property type="entry name" value="Winged helix' DNA-binding domain"/>
    <property type="match status" value="1"/>
</dbReference>
<protein>
    <submittedName>
        <fullName evidence="6">LysR family transcriptional regulator</fullName>
    </submittedName>
</protein>
<feature type="domain" description="HTH lysR-type" evidence="5">
    <location>
        <begin position="1"/>
        <end position="59"/>
    </location>
</feature>
<dbReference type="SUPFAM" id="SSF53850">
    <property type="entry name" value="Periplasmic binding protein-like II"/>
    <property type="match status" value="1"/>
</dbReference>
<reference evidence="8 9" key="1">
    <citation type="submission" date="2016-05" db="EMBL/GenBank/DDBJ databases">
        <title>Complete genome sequence of two 2,5-diketo-D-glunonic acid producing strain Tatumella citrea.</title>
        <authorList>
            <person name="Duan C."/>
            <person name="Yang J."/>
            <person name="Yang S."/>
        </authorList>
    </citation>
    <scope>NUCLEOTIDE SEQUENCE [LARGE SCALE GENOMIC DNA]</scope>
    <source>
        <strain evidence="7 8">ATCC 39140</strain>
        <strain evidence="6 9">DSM 13699</strain>
    </source>
</reference>
<dbReference type="AlphaFoldDB" id="A0A1Y0L9B7"/>
<dbReference type="Gene3D" id="1.10.10.10">
    <property type="entry name" value="Winged helix-like DNA-binding domain superfamily/Winged helix DNA-binding domain"/>
    <property type="match status" value="1"/>
</dbReference>
<dbReference type="EMBL" id="CP015579">
    <property type="protein sequence ID" value="ARU94249.1"/>
    <property type="molecule type" value="Genomic_DNA"/>
</dbReference>
<dbReference type="RefSeq" id="WP_087488607.1">
    <property type="nucleotide sequence ID" value="NZ_CP015579.1"/>
</dbReference>
<evidence type="ECO:0000256" key="3">
    <source>
        <dbReference type="ARBA" id="ARBA00023125"/>
    </source>
</evidence>
<dbReference type="GO" id="GO:0003700">
    <property type="term" value="F:DNA-binding transcription factor activity"/>
    <property type="evidence" value="ECO:0007669"/>
    <property type="project" value="InterPro"/>
</dbReference>
<keyword evidence="8" id="KW-1185">Reference proteome</keyword>
<gene>
    <name evidence="6" type="ORF">A7K98_10990</name>
    <name evidence="7" type="ORF">A7K99_10990</name>
</gene>
<evidence type="ECO:0000256" key="4">
    <source>
        <dbReference type="ARBA" id="ARBA00023163"/>
    </source>
</evidence>